<name>A0A4R6U2U9_9BACI</name>
<sequence>MPRQRRLSNVSKQSAVPLAMEWFNTKRIQGSLDDLDSREFEKGETFSNLFSFVLLTDQVFVLLSSTRTVAGGEGFLHANDLPSHTMPLCMISEKKTRIIVLSRTSHNAYKAQIPIFHTDLHVRSNQLQDALSLIAPCR</sequence>
<dbReference type="EMBL" id="SNYJ01000009">
    <property type="protein sequence ID" value="TDQ38715.1"/>
    <property type="molecule type" value="Genomic_DNA"/>
</dbReference>
<keyword evidence="2" id="KW-1185">Reference proteome</keyword>
<evidence type="ECO:0000313" key="2">
    <source>
        <dbReference type="Proteomes" id="UP000295632"/>
    </source>
</evidence>
<comment type="caution">
    <text evidence="1">The sequence shown here is derived from an EMBL/GenBank/DDBJ whole genome shotgun (WGS) entry which is preliminary data.</text>
</comment>
<protein>
    <submittedName>
        <fullName evidence="1">Uncharacterized protein</fullName>
    </submittedName>
</protein>
<dbReference type="Proteomes" id="UP000295632">
    <property type="component" value="Unassembled WGS sequence"/>
</dbReference>
<organism evidence="1 2">
    <name type="scientific">Aureibacillus halotolerans</name>
    <dbReference type="NCBI Taxonomy" id="1508390"/>
    <lineage>
        <taxon>Bacteria</taxon>
        <taxon>Bacillati</taxon>
        <taxon>Bacillota</taxon>
        <taxon>Bacilli</taxon>
        <taxon>Bacillales</taxon>
        <taxon>Bacillaceae</taxon>
        <taxon>Aureibacillus</taxon>
    </lineage>
</organism>
<dbReference type="AlphaFoldDB" id="A0A4R6U2U9"/>
<reference evidence="1 2" key="1">
    <citation type="submission" date="2019-03" db="EMBL/GenBank/DDBJ databases">
        <title>Genomic Encyclopedia of Type Strains, Phase IV (KMG-IV): sequencing the most valuable type-strain genomes for metagenomic binning, comparative biology and taxonomic classification.</title>
        <authorList>
            <person name="Goeker M."/>
        </authorList>
    </citation>
    <scope>NUCLEOTIDE SEQUENCE [LARGE SCALE GENOMIC DNA]</scope>
    <source>
        <strain evidence="1 2">DSM 28697</strain>
    </source>
</reference>
<proteinExistence type="predicted"/>
<evidence type="ECO:0000313" key="1">
    <source>
        <dbReference type="EMBL" id="TDQ38715.1"/>
    </source>
</evidence>
<accession>A0A4R6U2U9</accession>
<gene>
    <name evidence="1" type="ORF">EV213_10984</name>
</gene>